<evidence type="ECO:0000256" key="1">
    <source>
        <dbReference type="SAM" id="MobiDB-lite"/>
    </source>
</evidence>
<feature type="region of interest" description="Disordered" evidence="1">
    <location>
        <begin position="40"/>
        <end position="73"/>
    </location>
</feature>
<keyword evidence="2" id="KW-0472">Membrane</keyword>
<keyword evidence="2" id="KW-0812">Transmembrane</keyword>
<sequence length="204" mass="20228">MPLARPKVLLRELVTLIVVVAVSALVGIGLGIALNHAFGTPKPSSSPRRAPAASRTGTGSSTGLPTTGAAGATTAPSAAGSAVLARTTIDMGQQLTLRVSSAALIPGSVAGSARLSVHATIQNAGAATVVPPIDRLFIRYGGTNLRPDAGASAVAGTLVKPLAPGRTAAGELYFEARGGAAKALSGLTQAAIRLGQQTLVVNLR</sequence>
<reference evidence="3 4" key="1">
    <citation type="submission" date="2022-06" db="EMBL/GenBank/DDBJ databases">
        <title>Paraconexibacter antarcticus.</title>
        <authorList>
            <person name="Kim C.S."/>
        </authorList>
    </citation>
    <scope>NUCLEOTIDE SEQUENCE [LARGE SCALE GENOMIC DNA]</scope>
    <source>
        <strain evidence="3 4">02-257</strain>
    </source>
</reference>
<proteinExistence type="predicted"/>
<accession>A0ABY5DWL9</accession>
<dbReference type="RefSeq" id="WP_254571732.1">
    <property type="nucleotide sequence ID" value="NZ_CP098502.1"/>
</dbReference>
<keyword evidence="2" id="KW-1133">Transmembrane helix</keyword>
<protein>
    <recommendedName>
        <fullName evidence="5">DUF4352 domain-containing protein</fullName>
    </recommendedName>
</protein>
<feature type="compositionally biased region" description="Low complexity" evidence="1">
    <location>
        <begin position="43"/>
        <end position="73"/>
    </location>
</feature>
<organism evidence="3 4">
    <name type="scientific">Paraconexibacter antarcticus</name>
    <dbReference type="NCBI Taxonomy" id="2949664"/>
    <lineage>
        <taxon>Bacteria</taxon>
        <taxon>Bacillati</taxon>
        <taxon>Actinomycetota</taxon>
        <taxon>Thermoleophilia</taxon>
        <taxon>Solirubrobacterales</taxon>
        <taxon>Paraconexibacteraceae</taxon>
        <taxon>Paraconexibacter</taxon>
    </lineage>
</organism>
<dbReference type="EMBL" id="CP098502">
    <property type="protein sequence ID" value="UTI65040.1"/>
    <property type="molecule type" value="Genomic_DNA"/>
</dbReference>
<evidence type="ECO:0000313" key="3">
    <source>
        <dbReference type="EMBL" id="UTI65040.1"/>
    </source>
</evidence>
<evidence type="ECO:0000313" key="4">
    <source>
        <dbReference type="Proteomes" id="UP001056035"/>
    </source>
</evidence>
<name>A0ABY5DWL9_9ACTN</name>
<dbReference type="Proteomes" id="UP001056035">
    <property type="component" value="Chromosome"/>
</dbReference>
<evidence type="ECO:0008006" key="5">
    <source>
        <dbReference type="Google" id="ProtNLM"/>
    </source>
</evidence>
<gene>
    <name evidence="3" type="ORF">NBH00_02245</name>
</gene>
<feature type="transmembrane region" description="Helical" evidence="2">
    <location>
        <begin position="12"/>
        <end position="34"/>
    </location>
</feature>
<keyword evidence="4" id="KW-1185">Reference proteome</keyword>
<evidence type="ECO:0000256" key="2">
    <source>
        <dbReference type="SAM" id="Phobius"/>
    </source>
</evidence>